<evidence type="ECO:0000256" key="2">
    <source>
        <dbReference type="SAM" id="Phobius"/>
    </source>
</evidence>
<proteinExistence type="predicted"/>
<feature type="region of interest" description="Disordered" evidence="1">
    <location>
        <begin position="1"/>
        <end position="31"/>
    </location>
</feature>
<dbReference type="SUPFAM" id="SSF50998">
    <property type="entry name" value="Quinoprotein alcohol dehydrogenase-like"/>
    <property type="match status" value="1"/>
</dbReference>
<keyword evidence="2" id="KW-1133">Transmembrane helix</keyword>
<dbReference type="Proteomes" id="UP000029833">
    <property type="component" value="Unassembled WGS sequence"/>
</dbReference>
<dbReference type="RefSeq" id="WP_034635410.1">
    <property type="nucleotide sequence ID" value="NZ_AXNT01000203.1"/>
</dbReference>
<keyword evidence="2" id="KW-0472">Membrane</keyword>
<dbReference type="InterPro" id="IPR011047">
    <property type="entry name" value="Quinoprotein_ADH-like_sf"/>
</dbReference>
<sequence length="489" mass="51015">MGRGDMQAVELVPGDAPDPVPAAPPEADRPRLGRRARRRLVVVALVLCAALVGTQLVLDARERTRLARLATVPHVLAPLGDALEVRWESDGVVGHLVRTGVRSGDLLVGTFVGDDGVPTVRAVRAPTGEQAWSTALGASSPGAVLDPGSGPACQADEERPGGPVVCLVTGVAEVDGDARPGVPSWAEVVVLEPTTGEVLARRPTEPSTRVAVLGEALVRARGDESGRLLVTAEDPLTGTERWRFSVPEPLAVDRSFGVLLSLWVTGGHLQIAETQGRTWLLSPDGRLLHATTTGSEVVAWPEALRGGRVGLVSYEGSGSTRLLLEDGSPGPLLPGVPAFTSVDDGSAPGLVLTADERFHAWDARTGAAVWQSERIGDGAVPWTDTILLDGALYGADASGRIVALDAATGSTRWTATFTPSADRSVWTDGRMVLVLELTADGSRRLSGFALADGSRVFTGALPDVEVLTSSGRLLFGIPDFGSDRVLALG</sequence>
<dbReference type="Gene3D" id="2.130.10.10">
    <property type="entry name" value="YVTN repeat-like/Quinoprotein amine dehydrogenase"/>
    <property type="match status" value="2"/>
</dbReference>
<dbReference type="STRING" id="1408250.Q760_08795"/>
<keyword evidence="2" id="KW-0812">Transmembrane</keyword>
<dbReference type="Pfam" id="PF13360">
    <property type="entry name" value="PQQ_2"/>
    <property type="match status" value="1"/>
</dbReference>
<gene>
    <name evidence="4" type="ORF">Q760_08795</name>
</gene>
<dbReference type="InterPro" id="IPR002372">
    <property type="entry name" value="PQQ_rpt_dom"/>
</dbReference>
<organism evidence="4 5">
    <name type="scientific">Cellulomonas cellasea DSM 20118</name>
    <dbReference type="NCBI Taxonomy" id="1408250"/>
    <lineage>
        <taxon>Bacteria</taxon>
        <taxon>Bacillati</taxon>
        <taxon>Actinomycetota</taxon>
        <taxon>Actinomycetes</taxon>
        <taxon>Micrococcales</taxon>
        <taxon>Cellulomonadaceae</taxon>
        <taxon>Cellulomonas</taxon>
    </lineage>
</organism>
<dbReference type="InterPro" id="IPR015943">
    <property type="entry name" value="WD40/YVTN_repeat-like_dom_sf"/>
</dbReference>
<protein>
    <recommendedName>
        <fullName evidence="3">Pyrrolo-quinoline quinone repeat domain-containing protein</fullName>
    </recommendedName>
</protein>
<evidence type="ECO:0000313" key="4">
    <source>
        <dbReference type="EMBL" id="KGM00454.1"/>
    </source>
</evidence>
<accession>A0A0A0B3V9</accession>
<evidence type="ECO:0000259" key="3">
    <source>
        <dbReference type="Pfam" id="PF13360"/>
    </source>
</evidence>
<comment type="caution">
    <text evidence="4">The sequence shown here is derived from an EMBL/GenBank/DDBJ whole genome shotgun (WGS) entry which is preliminary data.</text>
</comment>
<dbReference type="PANTHER" id="PTHR34512:SF30">
    <property type="entry name" value="OUTER MEMBRANE PROTEIN ASSEMBLY FACTOR BAMB"/>
    <property type="match status" value="1"/>
</dbReference>
<dbReference type="SMART" id="SM00564">
    <property type="entry name" value="PQQ"/>
    <property type="match status" value="3"/>
</dbReference>
<feature type="domain" description="Pyrrolo-quinoline quinone repeat" evidence="3">
    <location>
        <begin position="356"/>
        <end position="465"/>
    </location>
</feature>
<dbReference type="PANTHER" id="PTHR34512">
    <property type="entry name" value="CELL SURFACE PROTEIN"/>
    <property type="match status" value="1"/>
</dbReference>
<keyword evidence="5" id="KW-1185">Reference proteome</keyword>
<dbReference type="InterPro" id="IPR018391">
    <property type="entry name" value="PQQ_b-propeller_rpt"/>
</dbReference>
<dbReference type="OrthoDB" id="4823409at2"/>
<dbReference type="AlphaFoldDB" id="A0A0A0B3V9"/>
<dbReference type="EMBL" id="AXNT01000203">
    <property type="protein sequence ID" value="KGM00454.1"/>
    <property type="molecule type" value="Genomic_DNA"/>
</dbReference>
<name>A0A0A0B3V9_9CELL</name>
<reference evidence="4 5" key="1">
    <citation type="submission" date="2013-10" db="EMBL/GenBank/DDBJ databases">
        <authorList>
            <person name="Wang G."/>
            <person name="Zhuang W."/>
        </authorList>
    </citation>
    <scope>NUCLEOTIDE SEQUENCE [LARGE SCALE GENOMIC DNA]</scope>
    <source>
        <strain evidence="4 5">DSM 20118</strain>
    </source>
</reference>
<evidence type="ECO:0000313" key="5">
    <source>
        <dbReference type="Proteomes" id="UP000029833"/>
    </source>
</evidence>
<feature type="transmembrane region" description="Helical" evidence="2">
    <location>
        <begin position="40"/>
        <end position="58"/>
    </location>
</feature>
<evidence type="ECO:0000256" key="1">
    <source>
        <dbReference type="SAM" id="MobiDB-lite"/>
    </source>
</evidence>